<evidence type="ECO:0000259" key="2">
    <source>
        <dbReference type="Pfam" id="PF13556"/>
    </source>
</evidence>
<organism evidence="3 4">
    <name type="scientific">Blautia producta</name>
    <dbReference type="NCBI Taxonomy" id="33035"/>
    <lineage>
        <taxon>Bacteria</taxon>
        <taxon>Bacillati</taxon>
        <taxon>Bacillota</taxon>
        <taxon>Clostridia</taxon>
        <taxon>Lachnospirales</taxon>
        <taxon>Lachnospiraceae</taxon>
        <taxon>Blautia</taxon>
    </lineage>
</organism>
<dbReference type="InterPro" id="IPR012914">
    <property type="entry name" value="PucR_dom"/>
</dbReference>
<evidence type="ECO:0000313" key="3">
    <source>
        <dbReference type="EMBL" id="QBE97927.1"/>
    </source>
</evidence>
<dbReference type="InterPro" id="IPR025736">
    <property type="entry name" value="PucR_C-HTH_dom"/>
</dbReference>
<evidence type="ECO:0000313" key="4">
    <source>
        <dbReference type="Proteomes" id="UP000289794"/>
    </source>
</evidence>
<gene>
    <name evidence="3" type="ORF">PMF13cell1_03490</name>
</gene>
<dbReference type="Pfam" id="PF13556">
    <property type="entry name" value="HTH_30"/>
    <property type="match status" value="1"/>
</dbReference>
<dbReference type="Gene3D" id="1.10.10.2840">
    <property type="entry name" value="PucR C-terminal helix-turn-helix domain"/>
    <property type="match status" value="1"/>
</dbReference>
<name>A0A4P6M3I8_9FIRM</name>
<dbReference type="PANTHER" id="PTHR33744">
    <property type="entry name" value="CARBOHYDRATE DIACID REGULATOR"/>
    <property type="match status" value="1"/>
</dbReference>
<evidence type="ECO:0000259" key="1">
    <source>
        <dbReference type="Pfam" id="PF07905"/>
    </source>
</evidence>
<evidence type="ECO:0008006" key="5">
    <source>
        <dbReference type="Google" id="ProtNLM"/>
    </source>
</evidence>
<feature type="domain" description="Purine catabolism PurC-like" evidence="1">
    <location>
        <begin position="7"/>
        <end position="138"/>
    </location>
</feature>
<dbReference type="AlphaFoldDB" id="A0A4P6M3I8"/>
<accession>A0A4P6M3I8</accession>
<sequence length="542" mass="61397">MSITVEDLLKLPSLGDAWVTAGRSGLKKVVTSISVLEYADPQMLNDDLFPGDFYGGEITITGFINAREDVPLQLATIRRLYEGGEVGLILYYVGIFLKSIAPEVISLADELGFVLICMPENRMDLRYSEVITEVMHAIISEQKRDTYLVGEMLERFGYLPESQRTVEAVVRMLSDRLRCSLFLVDGSFRPVNLAVWPQAGKSSLEELEQFYHGEAPESSKEMERLPSGRWVFCAPVRDADNAGLTLFLVREDQKLHAQLCLQAAEAVRLFIGVWSRGYGNVGIGELLKAILNDEPVKMRRLAEIFRIDVTSIHHMLLLLPGKRNGQKENRSLEKEVRHASTFLEQYYDICISGIHQGLGVVFTGRERTKTEQEQILEGFYEEADKDILFISCPGLENTAQVRSAFLLCTEYAEEARCIYPCRHILTGSELEFAGACRQTLEAGEKAILEKTACLKGLEEQDQELYKTLETFLLDADSNIARTAELLYVHKNTIKYRVGKLHEFFRYRIQKMPEAGRLYEAAAVLRLFRDSALSKRTKDSEKV</sequence>
<reference evidence="3 4" key="1">
    <citation type="submission" date="2019-01" db="EMBL/GenBank/DDBJ databases">
        <title>PMF-metabolizing Aryl O-demethylase.</title>
        <authorList>
            <person name="Kim M."/>
        </authorList>
    </citation>
    <scope>NUCLEOTIDE SEQUENCE [LARGE SCALE GENOMIC DNA]</scope>
    <source>
        <strain evidence="3 4">PMF1</strain>
    </source>
</reference>
<dbReference type="KEGG" id="bpro:PMF13cell1_03490"/>
<dbReference type="RefSeq" id="WP_130181530.1">
    <property type="nucleotide sequence ID" value="NZ_CP035945.1"/>
</dbReference>
<dbReference type="InterPro" id="IPR051448">
    <property type="entry name" value="CdaR-like_regulators"/>
</dbReference>
<dbReference type="PANTHER" id="PTHR33744:SF16">
    <property type="entry name" value="CARBOHYDRATE DIACID REGULATOR"/>
    <property type="match status" value="1"/>
</dbReference>
<dbReference type="Proteomes" id="UP000289794">
    <property type="component" value="Chromosome"/>
</dbReference>
<proteinExistence type="predicted"/>
<dbReference type="Pfam" id="PF07905">
    <property type="entry name" value="PucR"/>
    <property type="match status" value="1"/>
</dbReference>
<dbReference type="EMBL" id="CP035945">
    <property type="protein sequence ID" value="QBE97927.1"/>
    <property type="molecule type" value="Genomic_DNA"/>
</dbReference>
<protein>
    <recommendedName>
        <fullName evidence="5">PucR family transcriptional regulator</fullName>
    </recommendedName>
</protein>
<dbReference type="InterPro" id="IPR042070">
    <property type="entry name" value="PucR_C-HTH_sf"/>
</dbReference>
<feature type="domain" description="PucR C-terminal helix-turn-helix" evidence="2">
    <location>
        <begin position="464"/>
        <end position="518"/>
    </location>
</feature>